<accession>A0A931NIC1</accession>
<keyword evidence="1" id="KW-0812">Transmembrane</keyword>
<feature type="transmembrane region" description="Helical" evidence="1">
    <location>
        <begin position="6"/>
        <end position="25"/>
    </location>
</feature>
<keyword evidence="1" id="KW-1133">Transmembrane helix</keyword>
<dbReference type="AlphaFoldDB" id="A0A931NIC1"/>
<evidence type="ECO:0000313" key="2">
    <source>
        <dbReference type="EMBL" id="MBH9578688.1"/>
    </source>
</evidence>
<dbReference type="EMBL" id="JAEDAK010000014">
    <property type="protein sequence ID" value="MBH9578688.1"/>
    <property type="molecule type" value="Genomic_DNA"/>
</dbReference>
<gene>
    <name evidence="2" type="ORF">I7X39_17485</name>
</gene>
<feature type="transmembrane region" description="Helical" evidence="1">
    <location>
        <begin position="37"/>
        <end position="54"/>
    </location>
</feature>
<dbReference type="Proteomes" id="UP000613266">
    <property type="component" value="Unassembled WGS sequence"/>
</dbReference>
<proteinExistence type="predicted"/>
<feature type="transmembrane region" description="Helical" evidence="1">
    <location>
        <begin position="66"/>
        <end position="86"/>
    </location>
</feature>
<sequence>MALDTLVWTYLLAGLLGSNALALRAFHLGPKRMARRWGSFGLAAVGWSLLPMLLDGSAAIAQQPWHAAGAMAALFVVSALPSYFWVLMGGAEREAA</sequence>
<dbReference type="RefSeq" id="WP_198112460.1">
    <property type="nucleotide sequence ID" value="NZ_JAEDAK010000014.1"/>
</dbReference>
<name>A0A931NIC1_9BURK</name>
<evidence type="ECO:0000256" key="1">
    <source>
        <dbReference type="SAM" id="Phobius"/>
    </source>
</evidence>
<organism evidence="2 3">
    <name type="scientific">Inhella proteolytica</name>
    <dbReference type="NCBI Taxonomy" id="2795029"/>
    <lineage>
        <taxon>Bacteria</taxon>
        <taxon>Pseudomonadati</taxon>
        <taxon>Pseudomonadota</taxon>
        <taxon>Betaproteobacteria</taxon>
        <taxon>Burkholderiales</taxon>
        <taxon>Sphaerotilaceae</taxon>
        <taxon>Inhella</taxon>
    </lineage>
</organism>
<keyword evidence="3" id="KW-1185">Reference proteome</keyword>
<evidence type="ECO:0000313" key="3">
    <source>
        <dbReference type="Proteomes" id="UP000613266"/>
    </source>
</evidence>
<reference evidence="2" key="1">
    <citation type="submission" date="2020-12" db="EMBL/GenBank/DDBJ databases">
        <title>The genome sequence of Inhella sp. 1Y17.</title>
        <authorList>
            <person name="Liu Y."/>
        </authorList>
    </citation>
    <scope>NUCLEOTIDE SEQUENCE</scope>
    <source>
        <strain evidence="2">1Y17</strain>
    </source>
</reference>
<comment type="caution">
    <text evidence="2">The sequence shown here is derived from an EMBL/GenBank/DDBJ whole genome shotgun (WGS) entry which is preliminary data.</text>
</comment>
<keyword evidence="1" id="KW-0472">Membrane</keyword>
<protein>
    <submittedName>
        <fullName evidence="2">Uncharacterized protein</fullName>
    </submittedName>
</protein>